<reference evidence="5 6" key="1">
    <citation type="journal article" date="2007" name="Science">
        <title>Sea anemone genome reveals ancestral eumetazoan gene repertoire and genomic organization.</title>
        <authorList>
            <person name="Putnam N.H."/>
            <person name="Srivastava M."/>
            <person name="Hellsten U."/>
            <person name="Dirks B."/>
            <person name="Chapman J."/>
            <person name="Salamov A."/>
            <person name="Terry A."/>
            <person name="Shapiro H."/>
            <person name="Lindquist E."/>
            <person name="Kapitonov V.V."/>
            <person name="Jurka J."/>
            <person name="Genikhovich G."/>
            <person name="Grigoriev I.V."/>
            <person name="Lucas S.M."/>
            <person name="Steele R.E."/>
            <person name="Finnerty J.R."/>
            <person name="Technau U."/>
            <person name="Martindale M.Q."/>
            <person name="Rokhsar D.S."/>
        </authorList>
    </citation>
    <scope>NUCLEOTIDE SEQUENCE [LARGE SCALE GENOMIC DNA]</scope>
    <source>
        <strain evidence="6">CH2 X CH6</strain>
    </source>
</reference>
<dbReference type="OMA" id="DTEIMRM"/>
<evidence type="ECO:0000256" key="4">
    <source>
        <dbReference type="SAM" id="MobiDB-lite"/>
    </source>
</evidence>
<dbReference type="eggNOG" id="KOG3326">
    <property type="taxonomic scope" value="Eukaryota"/>
</dbReference>
<feature type="non-terminal residue" evidence="5">
    <location>
        <position position="124"/>
    </location>
</feature>
<evidence type="ECO:0000256" key="1">
    <source>
        <dbReference type="ARBA" id="ARBA00004305"/>
    </source>
</evidence>
<dbReference type="EMBL" id="DS469583">
    <property type="protein sequence ID" value="EDO41021.1"/>
    <property type="molecule type" value="Genomic_DNA"/>
</dbReference>
<dbReference type="GO" id="GO:0005759">
    <property type="term" value="C:mitochondrial matrix"/>
    <property type="evidence" value="ECO:0007669"/>
    <property type="project" value="UniProtKB-SubCell"/>
</dbReference>
<protein>
    <recommendedName>
        <fullName evidence="7">Succinate dehydrogenase assembly factor 2, mitochondrial</fullName>
    </recommendedName>
</protein>
<name>A7S5J5_NEMVE</name>
<accession>A7S5J5</accession>
<dbReference type="GO" id="GO:0006121">
    <property type="term" value="P:mitochondrial electron transport, succinate to ubiquinone"/>
    <property type="evidence" value="ECO:0000318"/>
    <property type="project" value="GO_Central"/>
</dbReference>
<feature type="region of interest" description="Disordered" evidence="4">
    <location>
        <begin position="100"/>
        <end position="124"/>
    </location>
</feature>
<dbReference type="GO" id="GO:0005739">
    <property type="term" value="C:mitochondrion"/>
    <property type="evidence" value="ECO:0000318"/>
    <property type="project" value="GO_Central"/>
</dbReference>
<evidence type="ECO:0000256" key="2">
    <source>
        <dbReference type="ARBA" id="ARBA00023128"/>
    </source>
</evidence>
<dbReference type="HAMAP" id="MF_03057">
    <property type="entry name" value="SDHAF2"/>
    <property type="match status" value="1"/>
</dbReference>
<sequence>PPQLGPSIPNYKVREDETTEMKRARLLYQSRKRGMLENGLLLSTFADRHLDEFDDDLLQQYDYLINQPTNDWDLYYWITENKPTPDEYNSPVMDMIKDFAKNEDRDVRTRQPDLKQEEQEERVL</sequence>
<evidence type="ECO:0000313" key="6">
    <source>
        <dbReference type="Proteomes" id="UP000001593"/>
    </source>
</evidence>
<dbReference type="Proteomes" id="UP000001593">
    <property type="component" value="Unassembled WGS sequence"/>
</dbReference>
<proteinExistence type="inferred from homology"/>
<evidence type="ECO:0000256" key="3">
    <source>
        <dbReference type="ARBA" id="ARBA00023186"/>
    </source>
</evidence>
<dbReference type="GO" id="GO:0006099">
    <property type="term" value="P:tricarboxylic acid cycle"/>
    <property type="evidence" value="ECO:0000318"/>
    <property type="project" value="GO_Central"/>
</dbReference>
<dbReference type="STRING" id="45351.A7S5J5"/>
<dbReference type="InParanoid" id="A7S5J5"/>
<dbReference type="FunFam" id="1.10.150.250:FF:000002">
    <property type="entry name" value="Succinate dehydrogenase assembly factor 2, mitochondrial"/>
    <property type="match status" value="1"/>
</dbReference>
<dbReference type="PANTHER" id="PTHR12469">
    <property type="entry name" value="PROTEIN EMI5 HOMOLOG, MITOCHONDRIAL"/>
    <property type="match status" value="1"/>
</dbReference>
<evidence type="ECO:0000313" key="5">
    <source>
        <dbReference type="EMBL" id="EDO41021.1"/>
    </source>
</evidence>
<keyword evidence="2" id="KW-0496">Mitochondrion</keyword>
<dbReference type="KEGG" id="nve:5512768"/>
<evidence type="ECO:0008006" key="7">
    <source>
        <dbReference type="Google" id="ProtNLM"/>
    </source>
</evidence>
<dbReference type="InterPro" id="IPR036714">
    <property type="entry name" value="SDH_sf"/>
</dbReference>
<keyword evidence="3" id="KW-0143">Chaperone</keyword>
<dbReference type="GO" id="GO:0034553">
    <property type="term" value="P:mitochondrial respiratory chain complex II assembly"/>
    <property type="evidence" value="ECO:0000318"/>
    <property type="project" value="GO_Central"/>
</dbReference>
<dbReference type="OrthoDB" id="284292at2759"/>
<dbReference type="InterPro" id="IPR028882">
    <property type="entry name" value="SDHAF2"/>
</dbReference>
<dbReference type="AlphaFoldDB" id="A7S5J5"/>
<dbReference type="PhylomeDB" id="A7S5J5"/>
<dbReference type="PANTHER" id="PTHR12469:SF2">
    <property type="entry name" value="SUCCINATE DEHYDROGENASE ASSEMBLY FACTOR 2, MITOCHONDRIAL"/>
    <property type="match status" value="1"/>
</dbReference>
<gene>
    <name evidence="5" type="ORF">NEMVEDRAFT_v1g105578</name>
</gene>
<dbReference type="Pfam" id="PF03937">
    <property type="entry name" value="Sdh5"/>
    <property type="match status" value="1"/>
</dbReference>
<dbReference type="HOGENOM" id="CLU_103054_0_3_1"/>
<dbReference type="Gene3D" id="1.10.150.250">
    <property type="entry name" value="Flavinator of succinate dehydrogenase"/>
    <property type="match status" value="1"/>
</dbReference>
<keyword evidence="6" id="KW-1185">Reference proteome</keyword>
<dbReference type="SUPFAM" id="SSF109910">
    <property type="entry name" value="YgfY-like"/>
    <property type="match status" value="1"/>
</dbReference>
<comment type="subcellular location">
    <subcellularLocation>
        <location evidence="1">Mitochondrion matrix</location>
    </subcellularLocation>
</comment>
<dbReference type="InterPro" id="IPR005631">
    <property type="entry name" value="SDH"/>
</dbReference>
<organism evidence="5 6">
    <name type="scientific">Nematostella vectensis</name>
    <name type="common">Starlet sea anemone</name>
    <dbReference type="NCBI Taxonomy" id="45351"/>
    <lineage>
        <taxon>Eukaryota</taxon>
        <taxon>Metazoa</taxon>
        <taxon>Cnidaria</taxon>
        <taxon>Anthozoa</taxon>
        <taxon>Hexacorallia</taxon>
        <taxon>Actiniaria</taxon>
        <taxon>Edwardsiidae</taxon>
        <taxon>Nematostella</taxon>
    </lineage>
</organism>